<gene>
    <name evidence="3" type="ORF">DN062_01365</name>
</gene>
<evidence type="ECO:0000313" key="3">
    <source>
        <dbReference type="EMBL" id="RAU19760.1"/>
    </source>
</evidence>
<comment type="caution">
    <text evidence="3">The sequence shown here is derived from an EMBL/GenBank/DDBJ whole genome shotgun (WGS) entry which is preliminary data.</text>
</comment>
<proteinExistence type="inferred from homology"/>
<dbReference type="Proteomes" id="UP000250744">
    <property type="component" value="Unassembled WGS sequence"/>
</dbReference>
<dbReference type="Pfam" id="PF00561">
    <property type="entry name" value="Abhydrolase_1"/>
    <property type="match status" value="1"/>
</dbReference>
<dbReference type="OrthoDB" id="8680283at2"/>
<sequence length="272" mass="30471">MMNEAEAIKRNNIKRLGKGEHTLVLAHGFGCSQSMWRFLIPYLSDRYQILLFDYVGSGASDFTFFSKARYSDLEGYADDIVEFCEALSLKDVSFIGHSVSGIIGLLAAQKIPDRISNMVMVCPSPCFLNFPPNYFGGFELSDLEELVNLMDKNYIGWANHLSPLVMGQDADPALVNELTHSFCSTDPVMAKVFAKATFFSDYRDRLSENTHPTLLLQSQNDSLASVSIGEYMRLAMPQSELRVIDAKGHCLHMTHPEEVSKEIDSFLAKRVS</sequence>
<dbReference type="PRINTS" id="PR00111">
    <property type="entry name" value="ABHYDROLASE"/>
</dbReference>
<comment type="similarity">
    <text evidence="1">Belongs to the AB hydrolase superfamily.</text>
</comment>
<evidence type="ECO:0000259" key="2">
    <source>
        <dbReference type="Pfam" id="PF00561"/>
    </source>
</evidence>
<dbReference type="InterPro" id="IPR000073">
    <property type="entry name" value="AB_hydrolase_1"/>
</dbReference>
<dbReference type="AlphaFoldDB" id="A0A364NRX1"/>
<protein>
    <submittedName>
        <fullName evidence="3">Sigma factor SigB regulation protein RsbQ</fullName>
    </submittedName>
</protein>
<organism evidence="3 4">
    <name type="scientific">Nitrincola tibetensis</name>
    <dbReference type="NCBI Taxonomy" id="2219697"/>
    <lineage>
        <taxon>Bacteria</taxon>
        <taxon>Pseudomonadati</taxon>
        <taxon>Pseudomonadota</taxon>
        <taxon>Gammaproteobacteria</taxon>
        <taxon>Oceanospirillales</taxon>
        <taxon>Oceanospirillaceae</taxon>
        <taxon>Nitrincola</taxon>
    </lineage>
</organism>
<dbReference type="PANTHER" id="PTHR43039">
    <property type="entry name" value="ESTERASE-RELATED"/>
    <property type="match status" value="1"/>
</dbReference>
<evidence type="ECO:0000313" key="4">
    <source>
        <dbReference type="Proteomes" id="UP000250744"/>
    </source>
</evidence>
<dbReference type="GO" id="GO:0003824">
    <property type="term" value="F:catalytic activity"/>
    <property type="evidence" value="ECO:0007669"/>
    <property type="project" value="InterPro"/>
</dbReference>
<feature type="domain" description="AB hydrolase-1" evidence="2">
    <location>
        <begin position="22"/>
        <end position="256"/>
    </location>
</feature>
<dbReference type="SUPFAM" id="SSF53474">
    <property type="entry name" value="alpha/beta-Hydrolases"/>
    <property type="match status" value="1"/>
</dbReference>
<evidence type="ECO:0000256" key="1">
    <source>
        <dbReference type="ARBA" id="ARBA00008645"/>
    </source>
</evidence>
<reference evidence="3 4" key="1">
    <citation type="submission" date="2018-06" db="EMBL/GenBank/DDBJ databases">
        <title>Nitrincola tibetense sp. nov., isolated from Lake XuguoCo on Tibetan Plateau.</title>
        <authorList>
            <person name="Xing P."/>
        </authorList>
    </citation>
    <scope>NUCLEOTIDE SEQUENCE [LARGE SCALE GENOMIC DNA]</scope>
    <source>
        <strain evidence="4">xg18</strain>
    </source>
</reference>
<name>A0A364NRX1_9GAMM</name>
<dbReference type="PRINTS" id="PR00412">
    <property type="entry name" value="EPOXHYDRLASE"/>
</dbReference>
<dbReference type="InterPro" id="IPR029058">
    <property type="entry name" value="AB_hydrolase_fold"/>
</dbReference>
<keyword evidence="4" id="KW-1185">Reference proteome</keyword>
<dbReference type="EMBL" id="QKRX01000001">
    <property type="protein sequence ID" value="RAU19760.1"/>
    <property type="molecule type" value="Genomic_DNA"/>
</dbReference>
<accession>A0A364NRX1</accession>
<dbReference type="InterPro" id="IPR000639">
    <property type="entry name" value="Epox_hydrolase-like"/>
</dbReference>
<dbReference type="Gene3D" id="3.40.50.1820">
    <property type="entry name" value="alpha/beta hydrolase"/>
    <property type="match status" value="1"/>
</dbReference>